<dbReference type="InterPro" id="IPR045274">
    <property type="entry name" value="WAK-like"/>
</dbReference>
<dbReference type="GO" id="GO:0005886">
    <property type="term" value="C:plasma membrane"/>
    <property type="evidence" value="ECO:0007669"/>
    <property type="project" value="TreeGrafter"/>
</dbReference>
<feature type="transmembrane region" description="Helical" evidence="3">
    <location>
        <begin position="59"/>
        <end position="81"/>
    </location>
</feature>
<dbReference type="GO" id="GO:0005524">
    <property type="term" value="F:ATP binding"/>
    <property type="evidence" value="ECO:0007669"/>
    <property type="project" value="UniProtKB-KW"/>
</dbReference>
<evidence type="ECO:0000256" key="1">
    <source>
        <dbReference type="ARBA" id="ARBA00022741"/>
    </source>
</evidence>
<dbReference type="EMBL" id="SDRB02012792">
    <property type="protein sequence ID" value="THF96658.1"/>
    <property type="molecule type" value="Genomic_DNA"/>
</dbReference>
<reference evidence="4 5" key="1">
    <citation type="journal article" date="2018" name="Proc. Natl. Acad. Sci. U.S.A.">
        <title>Draft genome sequence of Camellia sinensis var. sinensis provides insights into the evolution of the tea genome and tea quality.</title>
        <authorList>
            <person name="Wei C."/>
            <person name="Yang H."/>
            <person name="Wang S."/>
            <person name="Zhao J."/>
            <person name="Liu C."/>
            <person name="Gao L."/>
            <person name="Xia E."/>
            <person name="Lu Y."/>
            <person name="Tai Y."/>
            <person name="She G."/>
            <person name="Sun J."/>
            <person name="Cao H."/>
            <person name="Tong W."/>
            <person name="Gao Q."/>
            <person name="Li Y."/>
            <person name="Deng W."/>
            <person name="Jiang X."/>
            <person name="Wang W."/>
            <person name="Chen Q."/>
            <person name="Zhang S."/>
            <person name="Li H."/>
            <person name="Wu J."/>
            <person name="Wang P."/>
            <person name="Li P."/>
            <person name="Shi C."/>
            <person name="Zheng F."/>
            <person name="Jian J."/>
            <person name="Huang B."/>
            <person name="Shan D."/>
            <person name="Shi M."/>
            <person name="Fang C."/>
            <person name="Yue Y."/>
            <person name="Li F."/>
            <person name="Li D."/>
            <person name="Wei S."/>
            <person name="Han B."/>
            <person name="Jiang C."/>
            <person name="Yin Y."/>
            <person name="Xia T."/>
            <person name="Zhang Z."/>
            <person name="Bennetzen J.L."/>
            <person name="Zhao S."/>
            <person name="Wan X."/>
        </authorList>
    </citation>
    <scope>NUCLEOTIDE SEQUENCE [LARGE SCALE GENOMIC DNA]</scope>
    <source>
        <strain evidence="5">cv. Shuchazao</strain>
        <tissue evidence="4">Leaf</tissue>
    </source>
</reference>
<sequence>MAKEISGEVVVVVEEMKWRWWRRGNGSSSGSSSGDEELEKAIDHYNGDRILGQGGHGTVYKGVCAGSAGLLFLLIASWWLYKVMKKINDKKRKENCFKRNGGFLLQHKLSLVDGSEKIKLFNSKELEKATDHYHEARILGQGGQGNASEEMVEDKNGALMKIMEQMEH</sequence>
<name>A0A4S4D395_CAMSN</name>
<comment type="caution">
    <text evidence="4">The sequence shown here is derived from an EMBL/GenBank/DDBJ whole genome shotgun (WGS) entry which is preliminary data.</text>
</comment>
<evidence type="ECO:0000313" key="4">
    <source>
        <dbReference type="EMBL" id="THF96658.1"/>
    </source>
</evidence>
<evidence type="ECO:0008006" key="6">
    <source>
        <dbReference type="Google" id="ProtNLM"/>
    </source>
</evidence>
<evidence type="ECO:0000256" key="2">
    <source>
        <dbReference type="ARBA" id="ARBA00022840"/>
    </source>
</evidence>
<evidence type="ECO:0000313" key="5">
    <source>
        <dbReference type="Proteomes" id="UP000306102"/>
    </source>
</evidence>
<accession>A0A4S4D395</accession>
<dbReference type="AlphaFoldDB" id="A0A4S4D395"/>
<dbReference type="Gene3D" id="3.30.200.20">
    <property type="entry name" value="Phosphorylase Kinase, domain 1"/>
    <property type="match status" value="1"/>
</dbReference>
<keyword evidence="5" id="KW-1185">Reference proteome</keyword>
<dbReference type="Proteomes" id="UP000306102">
    <property type="component" value="Unassembled WGS sequence"/>
</dbReference>
<organism evidence="4 5">
    <name type="scientific">Camellia sinensis var. sinensis</name>
    <name type="common">China tea</name>
    <dbReference type="NCBI Taxonomy" id="542762"/>
    <lineage>
        <taxon>Eukaryota</taxon>
        <taxon>Viridiplantae</taxon>
        <taxon>Streptophyta</taxon>
        <taxon>Embryophyta</taxon>
        <taxon>Tracheophyta</taxon>
        <taxon>Spermatophyta</taxon>
        <taxon>Magnoliopsida</taxon>
        <taxon>eudicotyledons</taxon>
        <taxon>Gunneridae</taxon>
        <taxon>Pentapetalae</taxon>
        <taxon>asterids</taxon>
        <taxon>Ericales</taxon>
        <taxon>Theaceae</taxon>
        <taxon>Camellia</taxon>
    </lineage>
</organism>
<evidence type="ECO:0000256" key="3">
    <source>
        <dbReference type="SAM" id="Phobius"/>
    </source>
</evidence>
<gene>
    <name evidence="4" type="ORF">TEA_011572</name>
</gene>
<keyword evidence="3" id="KW-1133">Transmembrane helix</keyword>
<keyword evidence="3" id="KW-0472">Membrane</keyword>
<keyword evidence="1" id="KW-0547">Nucleotide-binding</keyword>
<proteinExistence type="predicted"/>
<dbReference type="PANTHER" id="PTHR27005:SF515">
    <property type="entry name" value="WALL-ASSOCIATED RECEPTOR KINASE-LIKE 10-RELATED"/>
    <property type="match status" value="1"/>
</dbReference>
<dbReference type="GO" id="GO:0007166">
    <property type="term" value="P:cell surface receptor signaling pathway"/>
    <property type="evidence" value="ECO:0007669"/>
    <property type="project" value="InterPro"/>
</dbReference>
<keyword evidence="2" id="KW-0067">ATP-binding</keyword>
<dbReference type="PANTHER" id="PTHR27005">
    <property type="entry name" value="WALL-ASSOCIATED RECEPTOR KINASE-LIKE 21"/>
    <property type="match status" value="1"/>
</dbReference>
<dbReference type="GO" id="GO:0004674">
    <property type="term" value="F:protein serine/threonine kinase activity"/>
    <property type="evidence" value="ECO:0007669"/>
    <property type="project" value="TreeGrafter"/>
</dbReference>
<protein>
    <recommendedName>
        <fullName evidence="6">Protein kinase domain-containing protein</fullName>
    </recommendedName>
</protein>
<keyword evidence="3" id="KW-0812">Transmembrane</keyword>